<dbReference type="AlphaFoldDB" id="A0A2M9XGV7"/>
<dbReference type="RefSeq" id="WP_100705678.1">
    <property type="nucleotide sequence ID" value="NZ_NPDL01000002.1"/>
</dbReference>
<dbReference type="NCBIfam" id="NF047554">
    <property type="entry name" value="LIC_10463_fam"/>
    <property type="match status" value="1"/>
</dbReference>
<dbReference type="OrthoDB" id="327023at2"/>
<keyword evidence="2" id="KW-1185">Reference proteome</keyword>
<comment type="caution">
    <text evidence="1">The sequence shown here is derived from an EMBL/GenBank/DDBJ whole genome shotgun (WGS) entry which is preliminary data.</text>
</comment>
<evidence type="ECO:0000313" key="1">
    <source>
        <dbReference type="EMBL" id="PJZ26884.1"/>
    </source>
</evidence>
<evidence type="ECO:0000313" key="2">
    <source>
        <dbReference type="Proteomes" id="UP000232196"/>
    </source>
</evidence>
<dbReference type="EMBL" id="NPDN01000002">
    <property type="protein sequence ID" value="PJZ26884.1"/>
    <property type="molecule type" value="Genomic_DNA"/>
</dbReference>
<organism evidence="1 2">
    <name type="scientific">Leptospira hartskeerlii</name>
    <dbReference type="NCBI Taxonomy" id="2023177"/>
    <lineage>
        <taxon>Bacteria</taxon>
        <taxon>Pseudomonadati</taxon>
        <taxon>Spirochaetota</taxon>
        <taxon>Spirochaetia</taxon>
        <taxon>Leptospirales</taxon>
        <taxon>Leptospiraceae</taxon>
        <taxon>Leptospira</taxon>
    </lineage>
</organism>
<reference evidence="1 2" key="1">
    <citation type="submission" date="2017-07" db="EMBL/GenBank/DDBJ databases">
        <title>Leptospira spp. isolated from tropical soils.</title>
        <authorList>
            <person name="Thibeaux R."/>
            <person name="Iraola G."/>
            <person name="Ferres I."/>
            <person name="Bierque E."/>
            <person name="Girault D."/>
            <person name="Soupe-Gilbert M.-E."/>
            <person name="Picardeau M."/>
            <person name="Goarant C."/>
        </authorList>
    </citation>
    <scope>NUCLEOTIDE SEQUENCE [LARGE SCALE GENOMIC DNA]</scope>
    <source>
        <strain evidence="1 2">MCA1-C-A1</strain>
    </source>
</reference>
<dbReference type="Proteomes" id="UP000232196">
    <property type="component" value="Unassembled WGS sequence"/>
</dbReference>
<protein>
    <recommendedName>
        <fullName evidence="3">Lipoprotein</fullName>
    </recommendedName>
</protein>
<gene>
    <name evidence="1" type="ORF">CH357_05200</name>
</gene>
<name>A0A2M9XGV7_9LEPT</name>
<proteinExistence type="predicted"/>
<sequence>MKKTLGIGFVFSLLSLVLLYNCREDQRYEPLRFEKVSRAESSAFQAHVDGTILTDPWEYRFRIKQADRVTLIVEVLTDKPDLGVTLSRKGILFDSKIKCGDKISQLSPCKLEINNPEKGDYSLVLNHLSSDPSEVLSYRIFAAVHGPGYASVIWEEEVARR</sequence>
<evidence type="ECO:0008006" key="3">
    <source>
        <dbReference type="Google" id="ProtNLM"/>
    </source>
</evidence>
<accession>A0A2M9XGV7</accession>